<comment type="caution">
    <text evidence="3">The sequence shown here is derived from an EMBL/GenBank/DDBJ whole genome shotgun (WGS) entry which is preliminary data.</text>
</comment>
<dbReference type="AlphaFoldDB" id="A0A8T0J4G9"/>
<dbReference type="Pfam" id="PF00226">
    <property type="entry name" value="DnaJ"/>
    <property type="match status" value="1"/>
</dbReference>
<keyword evidence="4" id="KW-1185">Reference proteome</keyword>
<dbReference type="InterPro" id="IPR050817">
    <property type="entry name" value="DjlA_DnaK_co-chaperone"/>
</dbReference>
<dbReference type="SMART" id="SM00271">
    <property type="entry name" value="DnaJ"/>
    <property type="match status" value="1"/>
</dbReference>
<feature type="transmembrane region" description="Helical" evidence="1">
    <location>
        <begin position="112"/>
        <end position="132"/>
    </location>
</feature>
<dbReference type="InterPro" id="IPR036869">
    <property type="entry name" value="J_dom_sf"/>
</dbReference>
<dbReference type="InterPro" id="IPR001623">
    <property type="entry name" value="DnaJ_domain"/>
</dbReference>
<evidence type="ECO:0000259" key="2">
    <source>
        <dbReference type="PROSITE" id="PS50076"/>
    </source>
</evidence>
<evidence type="ECO:0000313" key="4">
    <source>
        <dbReference type="Proteomes" id="UP000822688"/>
    </source>
</evidence>
<keyword evidence="1" id="KW-0812">Transmembrane</keyword>
<sequence length="179" mass="20095">MKWDVQNLASTPHFIRLFSTYPQDAISAAYKALGLKNNANLTEVKAAYRRLALKCHPDLHPKGATEFLRVKAAYEAITNPASRTFVHSHRPQRTTGIRTHAGRRHIHLSDALTFWGLGLATSCLLVGTMLYWGRIGSHNPMGSHQKRPSRVIEAQQNAVTKKQIAALLIHKTKQKNDKK</sequence>
<organism evidence="3 4">
    <name type="scientific">Ceratodon purpureus</name>
    <name type="common">Fire moss</name>
    <name type="synonym">Dicranum purpureum</name>
    <dbReference type="NCBI Taxonomy" id="3225"/>
    <lineage>
        <taxon>Eukaryota</taxon>
        <taxon>Viridiplantae</taxon>
        <taxon>Streptophyta</taxon>
        <taxon>Embryophyta</taxon>
        <taxon>Bryophyta</taxon>
        <taxon>Bryophytina</taxon>
        <taxon>Bryopsida</taxon>
        <taxon>Dicranidae</taxon>
        <taxon>Pseudoditrichales</taxon>
        <taxon>Ditrichaceae</taxon>
        <taxon>Ceratodon</taxon>
    </lineage>
</organism>
<name>A0A8T0J4G9_CERPU</name>
<dbReference type="Proteomes" id="UP000822688">
    <property type="component" value="Chromosome 1"/>
</dbReference>
<keyword evidence="1" id="KW-0472">Membrane</keyword>
<dbReference type="Gene3D" id="1.10.287.110">
    <property type="entry name" value="DnaJ domain"/>
    <property type="match status" value="1"/>
</dbReference>
<keyword evidence="1" id="KW-1133">Transmembrane helix</keyword>
<accession>A0A8T0J4G9</accession>
<dbReference type="SUPFAM" id="SSF46565">
    <property type="entry name" value="Chaperone J-domain"/>
    <property type="match status" value="1"/>
</dbReference>
<protein>
    <recommendedName>
        <fullName evidence="2">J domain-containing protein</fullName>
    </recommendedName>
</protein>
<dbReference type="PANTHER" id="PTHR24074">
    <property type="entry name" value="CO-CHAPERONE PROTEIN DJLA"/>
    <property type="match status" value="1"/>
</dbReference>
<reference evidence="3" key="1">
    <citation type="submission" date="2020-06" db="EMBL/GenBank/DDBJ databases">
        <title>WGS assembly of Ceratodon purpureus strain R40.</title>
        <authorList>
            <person name="Carey S.B."/>
            <person name="Jenkins J."/>
            <person name="Shu S."/>
            <person name="Lovell J.T."/>
            <person name="Sreedasyam A."/>
            <person name="Maumus F."/>
            <person name="Tiley G.P."/>
            <person name="Fernandez-Pozo N."/>
            <person name="Barry K."/>
            <person name="Chen C."/>
            <person name="Wang M."/>
            <person name="Lipzen A."/>
            <person name="Daum C."/>
            <person name="Saski C.A."/>
            <person name="Payton A.C."/>
            <person name="Mcbreen J.C."/>
            <person name="Conrad R.E."/>
            <person name="Kollar L.M."/>
            <person name="Olsson S."/>
            <person name="Huttunen S."/>
            <person name="Landis J.B."/>
            <person name="Wickett N.J."/>
            <person name="Johnson M.G."/>
            <person name="Rensing S.A."/>
            <person name="Grimwood J."/>
            <person name="Schmutz J."/>
            <person name="Mcdaniel S.F."/>
        </authorList>
    </citation>
    <scope>NUCLEOTIDE SEQUENCE</scope>
    <source>
        <strain evidence="3">R40</strain>
    </source>
</reference>
<proteinExistence type="predicted"/>
<evidence type="ECO:0000256" key="1">
    <source>
        <dbReference type="SAM" id="Phobius"/>
    </source>
</evidence>
<dbReference type="CDD" id="cd06257">
    <property type="entry name" value="DnaJ"/>
    <property type="match status" value="1"/>
</dbReference>
<feature type="domain" description="J" evidence="2">
    <location>
        <begin position="28"/>
        <end position="90"/>
    </location>
</feature>
<dbReference type="EMBL" id="CM026421">
    <property type="protein sequence ID" value="KAG0590800.1"/>
    <property type="molecule type" value="Genomic_DNA"/>
</dbReference>
<dbReference type="PROSITE" id="PS50076">
    <property type="entry name" value="DNAJ_2"/>
    <property type="match status" value="1"/>
</dbReference>
<gene>
    <name evidence="3" type="ORF">KC19_1G127700</name>
</gene>
<evidence type="ECO:0000313" key="3">
    <source>
        <dbReference type="EMBL" id="KAG0590800.1"/>
    </source>
</evidence>
<dbReference type="PRINTS" id="PR00625">
    <property type="entry name" value="JDOMAIN"/>
</dbReference>